<name>A0A914LBK5_MELIC</name>
<accession>A0A914LBK5</accession>
<dbReference type="AlphaFoldDB" id="A0A914LBK5"/>
<dbReference type="Proteomes" id="UP000887563">
    <property type="component" value="Unplaced"/>
</dbReference>
<reference evidence="2" key="1">
    <citation type="submission" date="2022-11" db="UniProtKB">
        <authorList>
            <consortium name="WormBaseParasite"/>
        </authorList>
    </citation>
    <scope>IDENTIFICATION</scope>
</reference>
<protein>
    <submittedName>
        <fullName evidence="2">Uncharacterized protein</fullName>
    </submittedName>
</protein>
<sequence>MHPKWTYSRQTLKFGKNGPDEVTKTSKKCSIFSRGGLNINYPLPQKTDKV</sequence>
<proteinExistence type="predicted"/>
<evidence type="ECO:0000313" key="1">
    <source>
        <dbReference type="Proteomes" id="UP000887563"/>
    </source>
</evidence>
<evidence type="ECO:0000313" key="2">
    <source>
        <dbReference type="WBParaSite" id="Minc3s00399g11634"/>
    </source>
</evidence>
<dbReference type="WBParaSite" id="Minc3s00399g11634">
    <property type="protein sequence ID" value="Minc3s00399g11634"/>
    <property type="gene ID" value="Minc3s00399g11634"/>
</dbReference>
<organism evidence="1 2">
    <name type="scientific">Meloidogyne incognita</name>
    <name type="common">Southern root-knot nematode worm</name>
    <name type="synonym">Oxyuris incognita</name>
    <dbReference type="NCBI Taxonomy" id="6306"/>
    <lineage>
        <taxon>Eukaryota</taxon>
        <taxon>Metazoa</taxon>
        <taxon>Ecdysozoa</taxon>
        <taxon>Nematoda</taxon>
        <taxon>Chromadorea</taxon>
        <taxon>Rhabditida</taxon>
        <taxon>Tylenchina</taxon>
        <taxon>Tylenchomorpha</taxon>
        <taxon>Tylenchoidea</taxon>
        <taxon>Meloidogynidae</taxon>
        <taxon>Meloidogyninae</taxon>
        <taxon>Meloidogyne</taxon>
        <taxon>Meloidogyne incognita group</taxon>
    </lineage>
</organism>
<keyword evidence="1" id="KW-1185">Reference proteome</keyword>